<proteinExistence type="predicted"/>
<evidence type="ECO:0000256" key="2">
    <source>
        <dbReference type="SAM" id="Phobius"/>
    </source>
</evidence>
<feature type="region of interest" description="Disordered" evidence="1">
    <location>
        <begin position="75"/>
        <end position="116"/>
    </location>
</feature>
<evidence type="ECO:0000313" key="7">
    <source>
        <dbReference type="Proteomes" id="UP000323011"/>
    </source>
</evidence>
<feature type="compositionally biased region" description="Acidic residues" evidence="1">
    <location>
        <begin position="92"/>
        <end position="102"/>
    </location>
</feature>
<dbReference type="Proteomes" id="UP000322899">
    <property type="component" value="Unassembled WGS sequence"/>
</dbReference>
<gene>
    <name evidence="5" type="ORF">FNF27_06201</name>
    <name evidence="4" type="ORF">FNF28_07031</name>
    <name evidence="3" type="ORF">FNF29_07219</name>
</gene>
<evidence type="ECO:0000313" key="4">
    <source>
        <dbReference type="EMBL" id="KAA0152444.1"/>
    </source>
</evidence>
<keyword evidence="7" id="KW-1185">Reference proteome</keyword>
<comment type="caution">
    <text evidence="4">The sequence shown here is derived from an EMBL/GenBank/DDBJ whole genome shotgun (WGS) entry which is preliminary data.</text>
</comment>
<accession>A0A5A8CIY4</accession>
<dbReference type="EMBL" id="VLTO01000051">
    <property type="protein sequence ID" value="KAA0171932.1"/>
    <property type="molecule type" value="Genomic_DNA"/>
</dbReference>
<evidence type="ECO:0000313" key="5">
    <source>
        <dbReference type="EMBL" id="KAA0171932.1"/>
    </source>
</evidence>
<reference evidence="6 7" key="1">
    <citation type="submission" date="2019-07" db="EMBL/GenBank/DDBJ databases">
        <title>Genomes of Cafeteria roenbergensis.</title>
        <authorList>
            <person name="Fischer M.G."/>
            <person name="Hackl T."/>
            <person name="Roman M."/>
        </authorList>
    </citation>
    <scope>NUCLEOTIDE SEQUENCE [LARGE SCALE GENOMIC DNA]</scope>
    <source>
        <strain evidence="3 7">BVI</strain>
        <strain evidence="5 6">E4-10P</strain>
        <strain evidence="4 8">RCC970-E3</strain>
    </source>
</reference>
<sequence>MSGIPDFDSAIQAYLPEPLQQVVFVLTSPIAIMLGAVVFLVAIAFILSPNGPEEAISADERAANEAFYRKTVEASLARRSDSTSDGDQSDGGSEDEEEDDAGIAEADPRTGKFKES</sequence>
<dbReference type="AlphaFoldDB" id="A0A5A8CIY4"/>
<feature type="compositionally biased region" description="Basic and acidic residues" evidence="1">
    <location>
        <begin position="106"/>
        <end position="116"/>
    </location>
</feature>
<keyword evidence="2" id="KW-0812">Transmembrane</keyword>
<organism evidence="4 8">
    <name type="scientific">Cafeteria roenbergensis</name>
    <name type="common">Marine flagellate</name>
    <dbReference type="NCBI Taxonomy" id="33653"/>
    <lineage>
        <taxon>Eukaryota</taxon>
        <taxon>Sar</taxon>
        <taxon>Stramenopiles</taxon>
        <taxon>Bigyra</taxon>
        <taxon>Opalozoa</taxon>
        <taxon>Bicosoecida</taxon>
        <taxon>Cafeteriaceae</taxon>
        <taxon>Cafeteria</taxon>
    </lineage>
</organism>
<name>A0A5A8CIY4_CAFRO</name>
<feature type="transmembrane region" description="Helical" evidence="2">
    <location>
        <begin position="22"/>
        <end position="47"/>
    </location>
</feature>
<evidence type="ECO:0000313" key="3">
    <source>
        <dbReference type="EMBL" id="KAA0147664.1"/>
    </source>
</evidence>
<evidence type="ECO:0000313" key="8">
    <source>
        <dbReference type="Proteomes" id="UP000324907"/>
    </source>
</evidence>
<evidence type="ECO:0000256" key="1">
    <source>
        <dbReference type="SAM" id="MobiDB-lite"/>
    </source>
</evidence>
<dbReference type="Proteomes" id="UP000324907">
    <property type="component" value="Unassembled WGS sequence"/>
</dbReference>
<protein>
    <submittedName>
        <fullName evidence="4">Uncharacterized protein</fullName>
    </submittedName>
</protein>
<dbReference type="EMBL" id="VLTL01000208">
    <property type="protein sequence ID" value="KAA0152444.1"/>
    <property type="molecule type" value="Genomic_DNA"/>
</dbReference>
<dbReference type="Proteomes" id="UP000323011">
    <property type="component" value="Unassembled WGS sequence"/>
</dbReference>
<evidence type="ECO:0000313" key="6">
    <source>
        <dbReference type="Proteomes" id="UP000322899"/>
    </source>
</evidence>
<dbReference type="EMBL" id="VLTN01000063">
    <property type="protein sequence ID" value="KAA0147664.1"/>
    <property type="molecule type" value="Genomic_DNA"/>
</dbReference>
<keyword evidence="2" id="KW-1133">Transmembrane helix</keyword>
<keyword evidence="2" id="KW-0472">Membrane</keyword>